<dbReference type="PROSITE" id="PS50005">
    <property type="entry name" value="TPR"/>
    <property type="match status" value="5"/>
</dbReference>
<dbReference type="Pfam" id="PF00515">
    <property type="entry name" value="TPR_1"/>
    <property type="match status" value="1"/>
</dbReference>
<feature type="compositionally biased region" description="Low complexity" evidence="3">
    <location>
        <begin position="192"/>
        <end position="209"/>
    </location>
</feature>
<dbReference type="GO" id="GO:0031145">
    <property type="term" value="P:anaphase-promoting complex-dependent catabolic process"/>
    <property type="evidence" value="ECO:0007669"/>
    <property type="project" value="TreeGrafter"/>
</dbReference>
<dbReference type="GO" id="GO:0007091">
    <property type="term" value="P:metaphase/anaphase transition of mitotic cell cycle"/>
    <property type="evidence" value="ECO:0007669"/>
    <property type="project" value="TreeGrafter"/>
</dbReference>
<dbReference type="GeneID" id="91087788"/>
<dbReference type="InterPro" id="IPR019734">
    <property type="entry name" value="TPR_rpt"/>
</dbReference>
<reference evidence="4" key="2">
    <citation type="journal article" date="2022" name="Elife">
        <title>Obligate sexual reproduction of a homothallic fungus closely related to the Cryptococcus pathogenic species complex.</title>
        <authorList>
            <person name="Passer A.R."/>
            <person name="Clancey S.A."/>
            <person name="Shea T."/>
            <person name="David-Palma M."/>
            <person name="Averette A.F."/>
            <person name="Boekhout T."/>
            <person name="Porcel B.M."/>
            <person name="Nowrousian M."/>
            <person name="Cuomo C.A."/>
            <person name="Sun S."/>
            <person name="Heitman J."/>
            <person name="Coelho M.A."/>
        </authorList>
    </citation>
    <scope>NUCLEOTIDE SEQUENCE</scope>
    <source>
        <strain evidence="4">CBS 7841</strain>
    </source>
</reference>
<dbReference type="InterPro" id="IPR011990">
    <property type="entry name" value="TPR-like_helical_dom_sf"/>
</dbReference>
<feature type="compositionally biased region" description="Low complexity" evidence="3">
    <location>
        <begin position="392"/>
        <end position="403"/>
    </location>
</feature>
<keyword evidence="5" id="KW-1185">Reference proteome</keyword>
<dbReference type="SUPFAM" id="SSF48452">
    <property type="entry name" value="TPR-like"/>
    <property type="match status" value="2"/>
</dbReference>
<dbReference type="Pfam" id="PF14559">
    <property type="entry name" value="TPR_19"/>
    <property type="match status" value="1"/>
</dbReference>
<name>A0A1E3II55_9TREE</name>
<dbReference type="EMBL" id="CP143787">
    <property type="protein sequence ID" value="WVN88371.1"/>
    <property type="molecule type" value="Genomic_DNA"/>
</dbReference>
<dbReference type="GO" id="GO:0016567">
    <property type="term" value="P:protein ubiquitination"/>
    <property type="evidence" value="ECO:0007669"/>
    <property type="project" value="TreeGrafter"/>
</dbReference>
<feature type="compositionally biased region" description="Polar residues" evidence="3">
    <location>
        <begin position="256"/>
        <end position="273"/>
    </location>
</feature>
<sequence>MLSKYVTKRLQQLSTTQQPQTALFYARLWHSLAPSTDSDHESLHALALAFLQAGEPYSAIFLVRDSTGLDKLDLDADFVIEDTEKPCYGCAFVVAKCCQHLGRYSEGQSVLARAVKRCTPTNIIIPSPTSTPASAFLLLANLSYKSKASEAAIENYKKALEEDPWLWEAFTGLCDIGAPPAADSFFSNPPALSRSNTSRSSRPPLSPNLHRQKSPVESVVGVLRQAEESNSGGLFTPDVANQGNGERKLGLMGPSSWDNSSTMGDSTFALTGDQSSKRHFPTFMSQATSFLPSSLRGSAASPTNNNGSPPKSLNMKRPRGKDLLKRPVETPQSQISNSMPLPLARELRPNGVASGRDKYEEDMSSIRRSSRLKTTSKPAPAQKGPTHRSSRSRSAASSTSTDLPSPPPPPPSNFPQSQEMVDAIHQKLADDYLRDILRKCARVYRSLSVYQCQQAIKEVDMLPDELKTSAWAMDILARAFYEIANYAMARRAFTFLQHLEPYRLQSMEQHSTLLWHLSDLPTLSHLSQTLISISRTSPQAWIAVGNSLSLQRDHDEAMRCFRRATQVDPGCAYAWTLCGYEAVEMEEYERALAFYRTAIRTDARHYNAWYGMGLVYLKTDKPRYAEHHFKRAIEINPTNPVLLCCIGMALEKSDDIVQAIHFYERASKYAPQSPMVQFKRIRALVALQRYDEAILSLEPLARQAPDEANIFFLLGKCYLKKDKRREATVAFTNARELAPKLESAINAVLLANGDDVDEEE</sequence>
<dbReference type="Pfam" id="PF13181">
    <property type="entry name" value="TPR_8"/>
    <property type="match status" value="2"/>
</dbReference>
<dbReference type="GO" id="GO:0005680">
    <property type="term" value="C:anaphase-promoting complex"/>
    <property type="evidence" value="ECO:0007669"/>
    <property type="project" value="UniProtKB-ARBA"/>
</dbReference>
<dbReference type="GO" id="GO:0051301">
    <property type="term" value="P:cell division"/>
    <property type="evidence" value="ECO:0007669"/>
    <property type="project" value="TreeGrafter"/>
</dbReference>
<dbReference type="OrthoDB" id="10248520at2759"/>
<proteinExistence type="inferred from homology"/>
<organism evidence="4 5">
    <name type="scientific">Cryptococcus depauperatus CBS 7841</name>
    <dbReference type="NCBI Taxonomy" id="1295531"/>
    <lineage>
        <taxon>Eukaryota</taxon>
        <taxon>Fungi</taxon>
        <taxon>Dikarya</taxon>
        <taxon>Basidiomycota</taxon>
        <taxon>Agaricomycotina</taxon>
        <taxon>Tremellomycetes</taxon>
        <taxon>Tremellales</taxon>
        <taxon>Cryptococcaceae</taxon>
        <taxon>Cryptococcus</taxon>
    </lineage>
</organism>
<dbReference type="RefSeq" id="XP_066069071.1">
    <property type="nucleotide sequence ID" value="XM_066212974.1"/>
</dbReference>
<keyword evidence="1" id="KW-0802">TPR repeat</keyword>
<protein>
    <submittedName>
        <fullName evidence="4">Uncharacterized protein</fullName>
    </submittedName>
</protein>
<dbReference type="VEuPathDB" id="FungiDB:L203_02826"/>
<dbReference type="PANTHER" id="PTHR12558:SF13">
    <property type="entry name" value="CELL DIVISION CYCLE PROTEIN 27 HOMOLOG"/>
    <property type="match status" value="1"/>
</dbReference>
<feature type="compositionally biased region" description="Polar residues" evidence="3">
    <location>
        <begin position="228"/>
        <end position="244"/>
    </location>
</feature>
<reference evidence="4" key="1">
    <citation type="submission" date="2016-06" db="EMBL/GenBank/DDBJ databases">
        <authorList>
            <person name="Cuomo C."/>
            <person name="Litvintseva A."/>
            <person name="Heitman J."/>
            <person name="Chen Y."/>
            <person name="Sun S."/>
            <person name="Springer D."/>
            <person name="Dromer F."/>
            <person name="Young S."/>
            <person name="Zeng Q."/>
            <person name="Chapman S."/>
            <person name="Gujja S."/>
            <person name="Saif S."/>
            <person name="Birren B."/>
        </authorList>
    </citation>
    <scope>NUCLEOTIDE SEQUENCE</scope>
    <source>
        <strain evidence="4">CBS 7841</strain>
    </source>
</reference>
<feature type="compositionally biased region" description="Pro residues" evidence="3">
    <location>
        <begin position="404"/>
        <end position="413"/>
    </location>
</feature>
<evidence type="ECO:0000313" key="4">
    <source>
        <dbReference type="EMBL" id="WVN88371.1"/>
    </source>
</evidence>
<dbReference type="Pfam" id="PF12895">
    <property type="entry name" value="ANAPC3"/>
    <property type="match status" value="1"/>
</dbReference>
<evidence type="ECO:0000256" key="1">
    <source>
        <dbReference type="ARBA" id="ARBA00022803"/>
    </source>
</evidence>
<feature type="compositionally biased region" description="Basic and acidic residues" evidence="3">
    <location>
        <begin position="355"/>
        <end position="365"/>
    </location>
</feature>
<dbReference type="GO" id="GO:0005737">
    <property type="term" value="C:cytoplasm"/>
    <property type="evidence" value="ECO:0007669"/>
    <property type="project" value="TreeGrafter"/>
</dbReference>
<dbReference type="Gene3D" id="1.25.40.10">
    <property type="entry name" value="Tetratricopeptide repeat domain"/>
    <property type="match status" value="4"/>
</dbReference>
<dbReference type="PANTHER" id="PTHR12558">
    <property type="entry name" value="CELL DIVISION CYCLE 16,23,27"/>
    <property type="match status" value="1"/>
</dbReference>
<dbReference type="SMART" id="SM00028">
    <property type="entry name" value="TPR"/>
    <property type="match status" value="6"/>
</dbReference>
<dbReference type="Proteomes" id="UP000094043">
    <property type="component" value="Chromosome 4"/>
</dbReference>
<dbReference type="KEGG" id="cdep:91087788"/>
<dbReference type="PROSITE" id="PS50293">
    <property type="entry name" value="TPR_REGION"/>
    <property type="match status" value="1"/>
</dbReference>
<feature type="region of interest" description="Disordered" evidence="3">
    <location>
        <begin position="185"/>
        <end position="273"/>
    </location>
</feature>
<gene>
    <name evidence="4" type="ORF">L203_103577</name>
</gene>
<reference evidence="4" key="3">
    <citation type="submission" date="2024-01" db="EMBL/GenBank/DDBJ databases">
        <authorList>
            <person name="Coelho M.A."/>
            <person name="David-Palma M."/>
            <person name="Shea T."/>
            <person name="Sun S."/>
            <person name="Cuomo C.A."/>
            <person name="Heitman J."/>
        </authorList>
    </citation>
    <scope>NUCLEOTIDE SEQUENCE</scope>
    <source>
        <strain evidence="4">CBS 7841</strain>
    </source>
</reference>
<feature type="compositionally biased region" description="Polar residues" evidence="3">
    <location>
        <begin position="293"/>
        <end position="311"/>
    </location>
</feature>
<feature type="region of interest" description="Disordered" evidence="3">
    <location>
        <begin position="293"/>
        <end position="417"/>
    </location>
</feature>
<comment type="similarity">
    <text evidence="2">Belongs to the APC3/CDC27 family.</text>
</comment>
<dbReference type="AlphaFoldDB" id="A0A1E3II55"/>
<evidence type="ECO:0000313" key="5">
    <source>
        <dbReference type="Proteomes" id="UP000094043"/>
    </source>
</evidence>
<evidence type="ECO:0000256" key="2">
    <source>
        <dbReference type="ARBA" id="ARBA00038210"/>
    </source>
</evidence>
<feature type="compositionally biased region" description="Polar residues" evidence="3">
    <location>
        <begin position="330"/>
        <end position="339"/>
    </location>
</feature>
<accession>A0A1E3II55</accession>
<evidence type="ECO:0000256" key="3">
    <source>
        <dbReference type="SAM" id="MobiDB-lite"/>
    </source>
</evidence>